<accession>A0A4D7AM15</accession>
<evidence type="ECO:0000313" key="1">
    <source>
        <dbReference type="EMBL" id="QCI60129.1"/>
    </source>
</evidence>
<gene>
    <name evidence="1" type="ORF">EIO64_13670</name>
</gene>
<keyword evidence="2" id="KW-1185">Reference proteome</keyword>
<sequence length="293" mass="32749">MKELEKNLEATGGVPAEAELAAINRFAKSPLRAEEVYTFSLRLCDNEVDRDWERFDTAALNTLGDLFVGKSGIFDHQWTAEGQTARIYRTEMVREGAQVTAVGDGYCWLKAWAYLLRTEKNADLIAEIEGGIKREVSVGCSVARRVCSICGAEGGTCQHTPGQRYGEQLCYLELRDPTDAYEWSFVAVPAQRKAGVLKRYGHENQGMAQLRAQAELGRKYLRELRREVTRLAMLADDSMDGGALAKAAEHLEEPELLELKRVYGAQAARRFPPVPQLRSRGAAKTEDETEFLI</sequence>
<dbReference type="RefSeq" id="WP_119310625.1">
    <property type="nucleotide sequence ID" value="NZ_CP034413.3"/>
</dbReference>
<organism evidence="1 2">
    <name type="scientific">Dysosmobacter welbionis</name>
    <dbReference type="NCBI Taxonomy" id="2093857"/>
    <lineage>
        <taxon>Bacteria</taxon>
        <taxon>Bacillati</taxon>
        <taxon>Bacillota</taxon>
        <taxon>Clostridia</taxon>
        <taxon>Eubacteriales</taxon>
        <taxon>Oscillospiraceae</taxon>
        <taxon>Dysosmobacter</taxon>
    </lineage>
</organism>
<dbReference type="EMBL" id="CP034413">
    <property type="protein sequence ID" value="QCI60129.1"/>
    <property type="molecule type" value="Genomic_DNA"/>
</dbReference>
<reference evidence="2" key="1">
    <citation type="submission" date="2018-12" db="EMBL/GenBank/DDBJ databases">
        <title>Dusodibacter welbiota gen. nov., sp. nov., isolated from human faeces and emended description of the Oscillibacter genus.</title>
        <authorList>
            <person name="Le Roy T."/>
            <person name="Van der Smissen P."/>
            <person name="Delzenne N."/>
            <person name="Muccioli G."/>
            <person name="Collet J.F."/>
            <person name="Cani P.D."/>
        </authorList>
    </citation>
    <scope>NUCLEOTIDE SEQUENCE [LARGE SCALE GENOMIC DNA]</scope>
    <source>
        <strain evidence="2">J115</strain>
    </source>
</reference>
<evidence type="ECO:0000313" key="2">
    <source>
        <dbReference type="Proteomes" id="UP000298642"/>
    </source>
</evidence>
<protein>
    <submittedName>
        <fullName evidence="1">Uncharacterized protein</fullName>
    </submittedName>
</protein>
<dbReference type="KEGG" id="obj:EIO64_13670"/>
<proteinExistence type="predicted"/>
<dbReference type="Proteomes" id="UP000298642">
    <property type="component" value="Chromosome"/>
</dbReference>
<name>A0A4D7AM15_9FIRM</name>
<dbReference type="AlphaFoldDB" id="A0A4D7AM15"/>